<feature type="transmembrane region" description="Helical" evidence="14">
    <location>
        <begin position="36"/>
        <end position="59"/>
    </location>
</feature>
<evidence type="ECO:0000256" key="12">
    <source>
        <dbReference type="ARBA" id="ARBA00033708"/>
    </source>
</evidence>
<dbReference type="RefSeq" id="WP_343848783.1">
    <property type="nucleotide sequence ID" value="NZ_BAAAFI010000002.1"/>
</dbReference>
<sequence>MTGWLIFFFTLFLASLGFASYKSYSKNRSSDDFMLGGSNIGSILGFLTFSAALFSAFTFMGMPDFFRTHGVGAWLFLAVSDALMVFMLIWFGYALRKKASQVGYKGVAGFVQSCFQNKWAGYLVFISSFLFLIPYVAIQIRGISIFLNAAFPDLIPDWGWSAVLVVLMLVYSEIGGLKAIMYSDAIQGVIMLAVIWIIGLTCLSMAGGLEAGLAKVEESNAALLSLPGPKGLFSSPFLIASAIAIVLIPVSQPQFTTRLVVLKSLKSVHKMAYAVGIFAILVILPTAFIGLYGAVKYPDVSTAEFLSAALLFDQASPVAALAVVGLFAACLSTTNAQIFALGTELRSLLSGPDKRNMRITQLAILVFSVVVLVFSTYMSDELVLLARVSFAGTSMIAPVVMGAVVFRNPPKSLLILSGFCLTYFVLSLLEVVPAGFAGLPTDAAMYCILIPVSAIIMIVHHFTQKNTHEIKHDPKGQKEG</sequence>
<evidence type="ECO:0000313" key="16">
    <source>
        <dbReference type="Proteomes" id="UP001500469"/>
    </source>
</evidence>
<keyword evidence="16" id="KW-1185">Reference proteome</keyword>
<dbReference type="Gene3D" id="1.20.1730.10">
    <property type="entry name" value="Sodium/glucose cotransporter"/>
    <property type="match status" value="1"/>
</dbReference>
<keyword evidence="3" id="KW-0813">Transport</keyword>
<organism evidence="15 16">
    <name type="scientific">Algoriphagus jejuensis</name>
    <dbReference type="NCBI Taxonomy" id="419934"/>
    <lineage>
        <taxon>Bacteria</taxon>
        <taxon>Pseudomonadati</taxon>
        <taxon>Bacteroidota</taxon>
        <taxon>Cytophagia</taxon>
        <taxon>Cytophagales</taxon>
        <taxon>Cyclobacteriaceae</taxon>
        <taxon>Algoriphagus</taxon>
    </lineage>
</organism>
<feature type="transmembrane region" description="Helical" evidence="14">
    <location>
        <begin position="119"/>
        <end position="138"/>
    </location>
</feature>
<keyword evidence="8" id="KW-0915">Sodium</keyword>
<accession>A0ABN1MWV2</accession>
<evidence type="ECO:0000256" key="11">
    <source>
        <dbReference type="ARBA" id="ARBA00023201"/>
    </source>
</evidence>
<dbReference type="PANTHER" id="PTHR48086">
    <property type="entry name" value="SODIUM/PROLINE SYMPORTER-RELATED"/>
    <property type="match status" value="1"/>
</dbReference>
<dbReference type="CDD" id="cd10322">
    <property type="entry name" value="SLC5sbd"/>
    <property type="match status" value="1"/>
</dbReference>
<proteinExistence type="inferred from homology"/>
<feature type="transmembrane region" description="Helical" evidence="14">
    <location>
        <begin position="271"/>
        <end position="295"/>
    </location>
</feature>
<evidence type="ECO:0000256" key="7">
    <source>
        <dbReference type="ARBA" id="ARBA00022989"/>
    </source>
</evidence>
<comment type="catalytic activity">
    <reaction evidence="12">
        <text>L-proline(in) + Na(+)(in) = L-proline(out) + Na(+)(out)</text>
        <dbReference type="Rhea" id="RHEA:28967"/>
        <dbReference type="ChEBI" id="CHEBI:29101"/>
        <dbReference type="ChEBI" id="CHEBI:60039"/>
    </reaction>
</comment>
<dbReference type="EMBL" id="BAAAFI010000002">
    <property type="protein sequence ID" value="GAA0877903.1"/>
    <property type="molecule type" value="Genomic_DNA"/>
</dbReference>
<feature type="transmembrane region" description="Helical" evidence="14">
    <location>
        <begin position="231"/>
        <end position="250"/>
    </location>
</feature>
<keyword evidence="6" id="KW-0769">Symport</keyword>
<name>A0ABN1MWV2_9BACT</name>
<keyword evidence="5 14" id="KW-0812">Transmembrane</keyword>
<evidence type="ECO:0000313" key="15">
    <source>
        <dbReference type="EMBL" id="GAA0877903.1"/>
    </source>
</evidence>
<feature type="transmembrane region" description="Helical" evidence="14">
    <location>
        <begin position="315"/>
        <end position="338"/>
    </location>
</feature>
<feature type="transmembrane region" description="Helical" evidence="14">
    <location>
        <begin position="71"/>
        <end position="95"/>
    </location>
</feature>
<dbReference type="PROSITE" id="PS50283">
    <property type="entry name" value="NA_SOLUT_SYMP_3"/>
    <property type="match status" value="1"/>
</dbReference>
<evidence type="ECO:0000256" key="14">
    <source>
        <dbReference type="SAM" id="Phobius"/>
    </source>
</evidence>
<evidence type="ECO:0000256" key="1">
    <source>
        <dbReference type="ARBA" id="ARBA00004651"/>
    </source>
</evidence>
<feature type="transmembrane region" description="Helical" evidence="14">
    <location>
        <begin position="443"/>
        <end position="462"/>
    </location>
</feature>
<keyword evidence="11" id="KW-0739">Sodium transport</keyword>
<gene>
    <name evidence="15" type="primary">panF</name>
    <name evidence="15" type="ORF">GCM10009119_08710</name>
</gene>
<feature type="transmembrane region" description="Helical" evidence="14">
    <location>
        <begin position="189"/>
        <end position="211"/>
    </location>
</feature>
<evidence type="ECO:0000256" key="9">
    <source>
        <dbReference type="ARBA" id="ARBA00023065"/>
    </source>
</evidence>
<keyword evidence="4" id="KW-1003">Cell membrane</keyword>
<dbReference type="InterPro" id="IPR001734">
    <property type="entry name" value="Na/solute_symporter"/>
</dbReference>
<reference evidence="15 16" key="1">
    <citation type="journal article" date="2019" name="Int. J. Syst. Evol. Microbiol.">
        <title>The Global Catalogue of Microorganisms (GCM) 10K type strain sequencing project: providing services to taxonomists for standard genome sequencing and annotation.</title>
        <authorList>
            <consortium name="The Broad Institute Genomics Platform"/>
            <consortium name="The Broad Institute Genome Sequencing Center for Infectious Disease"/>
            <person name="Wu L."/>
            <person name="Ma J."/>
        </authorList>
    </citation>
    <scope>NUCLEOTIDE SEQUENCE [LARGE SCALE GENOMIC DNA]</scope>
    <source>
        <strain evidence="15 16">JCM 16112</strain>
    </source>
</reference>
<comment type="subcellular location">
    <subcellularLocation>
        <location evidence="1">Cell membrane</location>
        <topology evidence="1">Multi-pass membrane protein</topology>
    </subcellularLocation>
</comment>
<comment type="caution">
    <text evidence="15">The sequence shown here is derived from an EMBL/GenBank/DDBJ whole genome shotgun (WGS) entry which is preliminary data.</text>
</comment>
<dbReference type="InterPro" id="IPR038377">
    <property type="entry name" value="Na/Glc_symporter_sf"/>
</dbReference>
<evidence type="ECO:0000256" key="13">
    <source>
        <dbReference type="RuleBase" id="RU362091"/>
    </source>
</evidence>
<feature type="transmembrane region" description="Helical" evidence="14">
    <location>
        <begin position="158"/>
        <end position="177"/>
    </location>
</feature>
<feature type="transmembrane region" description="Helical" evidence="14">
    <location>
        <begin position="413"/>
        <end position="437"/>
    </location>
</feature>
<keyword evidence="10 14" id="KW-0472">Membrane</keyword>
<dbReference type="Pfam" id="PF00474">
    <property type="entry name" value="SSF"/>
    <property type="match status" value="1"/>
</dbReference>
<evidence type="ECO:0000256" key="4">
    <source>
        <dbReference type="ARBA" id="ARBA00022475"/>
    </source>
</evidence>
<feature type="transmembrane region" description="Helical" evidence="14">
    <location>
        <begin position="6"/>
        <end position="24"/>
    </location>
</feature>
<feature type="transmembrane region" description="Helical" evidence="14">
    <location>
        <begin position="384"/>
        <end position="406"/>
    </location>
</feature>
<dbReference type="PANTHER" id="PTHR48086:SF3">
    <property type="entry name" value="SODIUM_PROLINE SYMPORTER"/>
    <property type="match status" value="1"/>
</dbReference>
<keyword evidence="9" id="KW-0406">Ion transport</keyword>
<evidence type="ECO:0000256" key="5">
    <source>
        <dbReference type="ARBA" id="ARBA00022692"/>
    </source>
</evidence>
<feature type="transmembrane region" description="Helical" evidence="14">
    <location>
        <begin position="359"/>
        <end position="378"/>
    </location>
</feature>
<protein>
    <submittedName>
        <fullName evidence="15">Sodium/pantothenate symporter</fullName>
    </submittedName>
</protein>
<evidence type="ECO:0000256" key="6">
    <source>
        <dbReference type="ARBA" id="ARBA00022847"/>
    </source>
</evidence>
<dbReference type="Proteomes" id="UP001500469">
    <property type="component" value="Unassembled WGS sequence"/>
</dbReference>
<comment type="similarity">
    <text evidence="2 13">Belongs to the sodium:solute symporter (SSF) (TC 2.A.21) family.</text>
</comment>
<evidence type="ECO:0000256" key="10">
    <source>
        <dbReference type="ARBA" id="ARBA00023136"/>
    </source>
</evidence>
<evidence type="ECO:0000256" key="3">
    <source>
        <dbReference type="ARBA" id="ARBA00022448"/>
    </source>
</evidence>
<keyword evidence="7 14" id="KW-1133">Transmembrane helix</keyword>
<evidence type="ECO:0000256" key="8">
    <source>
        <dbReference type="ARBA" id="ARBA00023053"/>
    </source>
</evidence>
<dbReference type="InterPro" id="IPR050277">
    <property type="entry name" value="Sodium:Solute_Symporter"/>
</dbReference>
<evidence type="ECO:0000256" key="2">
    <source>
        <dbReference type="ARBA" id="ARBA00006434"/>
    </source>
</evidence>